<feature type="region of interest" description="Disordered" evidence="1">
    <location>
        <begin position="115"/>
        <end position="141"/>
    </location>
</feature>
<name>A0A2C5WU27_9PEZI</name>
<feature type="compositionally biased region" description="Basic and acidic residues" evidence="1">
    <location>
        <begin position="118"/>
        <end position="127"/>
    </location>
</feature>
<gene>
    <name evidence="2" type="ORF">CFIMG_007906RA00001</name>
</gene>
<evidence type="ECO:0000256" key="1">
    <source>
        <dbReference type="SAM" id="MobiDB-lite"/>
    </source>
</evidence>
<feature type="compositionally biased region" description="Polar residues" evidence="1">
    <location>
        <begin position="132"/>
        <end position="141"/>
    </location>
</feature>
<accession>A0A2C5WU27</accession>
<evidence type="ECO:0000313" key="2">
    <source>
        <dbReference type="EMBL" id="PHH49151.1"/>
    </source>
</evidence>
<dbReference type="Proteomes" id="UP000222788">
    <property type="component" value="Unassembled WGS sequence"/>
</dbReference>
<organism evidence="2 3">
    <name type="scientific">Ceratocystis fimbriata CBS 114723</name>
    <dbReference type="NCBI Taxonomy" id="1035309"/>
    <lineage>
        <taxon>Eukaryota</taxon>
        <taxon>Fungi</taxon>
        <taxon>Dikarya</taxon>
        <taxon>Ascomycota</taxon>
        <taxon>Pezizomycotina</taxon>
        <taxon>Sordariomycetes</taxon>
        <taxon>Hypocreomycetidae</taxon>
        <taxon>Microascales</taxon>
        <taxon>Ceratocystidaceae</taxon>
        <taxon>Ceratocystis</taxon>
    </lineage>
</organism>
<sequence>MAMAGNIDTAQDASTDTTLMASIDLQEPNLPSNLVEIPIYKVPYAEHLLDNVKTPEDFKALPPVTLYLHGSKVSANPWVYYSSRFKDVPAFAQYAINEASTGSSSTYKRALDRFLPAGDKRPSETTERGPNPAQTTLPPDLNKQSFWQAPYPMELLDNVRNFEDLVNLPPVKVYNYGDSIDIPAYIVFRDQFKALTESEYITPTDMPTVTGDHDGPQATLFSLPGKGKGHHSVFKAPLAMTTAAPGSELPDNLKELEYYQVPYDMRLIEKVKSPEDFRGLPDVIRYRYGEKIAIPAWMVFSTRLQAMIATRTKFDPFEFYAAPATTTISYAPSSYWDPTVSPGGGADVQMAASQTIGPSQICMDLIDKIQKPEDFIGLPDYTYYVYGQKTTFSAWEYFYGKLLEVSNGRTSFAAHEFLAPATTTTQGPSSSLNPALVPRGRVNDQPAITGTPETVDIPPASGDDQIPAAPQTTTVCHKSNDAVALDSDMGLPDNLQEIPYFEVPYDLRLLDTVETAEDLANLPYVITYEYGNMKAIPAWQRFDSRFSESVETSTFIDSLDAFKPGADFATEERQTSTTFRTMIRPTLNSSPEISKG</sequence>
<dbReference type="AlphaFoldDB" id="A0A2C5WU27"/>
<dbReference type="EMBL" id="APWK03000256">
    <property type="protein sequence ID" value="PHH49151.1"/>
    <property type="molecule type" value="Genomic_DNA"/>
</dbReference>
<reference evidence="2 3" key="2">
    <citation type="journal article" date="2013" name="IMA Fungus">
        <title>IMA Genome-F 1: Ceratocystis fimbriata: Draft nuclear genome sequence for the plant pathogen, Ceratocystis fimbriata.</title>
        <authorList>
            <person name="Wilken P.M."/>
            <person name="Steenkamp E.T."/>
            <person name="Wingfield M.J."/>
            <person name="de Beer Z.W."/>
            <person name="Wingfield B.D."/>
        </authorList>
    </citation>
    <scope>NUCLEOTIDE SEQUENCE [LARGE SCALE GENOMIC DNA]</scope>
    <source>
        <strain evidence="2 3">CBS 114723</strain>
    </source>
</reference>
<proteinExistence type="predicted"/>
<comment type="caution">
    <text evidence="2">The sequence shown here is derived from an EMBL/GenBank/DDBJ whole genome shotgun (WGS) entry which is preliminary data.</text>
</comment>
<keyword evidence="3" id="KW-1185">Reference proteome</keyword>
<reference evidence="2 3" key="1">
    <citation type="journal article" date="2013" name="Fungal Biol.">
        <title>Analysis of microsatellite markers in the genome of the plant pathogen Ceratocystis fimbriata.</title>
        <authorList>
            <person name="Simpson M.C."/>
            <person name="Wilken P.M."/>
            <person name="Coetzee M.P."/>
            <person name="Wingfield M.J."/>
            <person name="Wingfield B.D."/>
        </authorList>
    </citation>
    <scope>NUCLEOTIDE SEQUENCE [LARGE SCALE GENOMIC DNA]</scope>
    <source>
        <strain evidence="2 3">CBS 114723</strain>
    </source>
</reference>
<protein>
    <submittedName>
        <fullName evidence="2">Uncharacterized protein</fullName>
    </submittedName>
</protein>
<evidence type="ECO:0000313" key="3">
    <source>
        <dbReference type="Proteomes" id="UP000222788"/>
    </source>
</evidence>